<dbReference type="RefSeq" id="WP_075616574.1">
    <property type="nucleotide sequence ID" value="NZ_JACIED010000009.1"/>
</dbReference>
<organism evidence="2 3">
    <name type="scientific">Allorhizobium taibaishanense</name>
    <dbReference type="NCBI Taxonomy" id="887144"/>
    <lineage>
        <taxon>Bacteria</taxon>
        <taxon>Pseudomonadati</taxon>
        <taxon>Pseudomonadota</taxon>
        <taxon>Alphaproteobacteria</taxon>
        <taxon>Hyphomicrobiales</taxon>
        <taxon>Rhizobiaceae</taxon>
        <taxon>Rhizobium/Agrobacterium group</taxon>
        <taxon>Allorhizobium</taxon>
    </lineage>
</organism>
<dbReference type="EMBL" id="MKIN01000026">
    <property type="protein sequence ID" value="OLP48008.1"/>
    <property type="molecule type" value="Genomic_DNA"/>
</dbReference>
<evidence type="ECO:0000313" key="2">
    <source>
        <dbReference type="EMBL" id="OLP48008.1"/>
    </source>
</evidence>
<dbReference type="Proteomes" id="UP000185598">
    <property type="component" value="Unassembled WGS sequence"/>
</dbReference>
<gene>
    <name evidence="2" type="ORF">BJF91_11410</name>
    <name evidence="1" type="ORF">GGQ71_004739</name>
</gene>
<evidence type="ECO:0000313" key="4">
    <source>
        <dbReference type="Proteomes" id="UP000544107"/>
    </source>
</evidence>
<reference evidence="2 3" key="1">
    <citation type="submission" date="2016-09" db="EMBL/GenBank/DDBJ databases">
        <title>Rhizobium oryziradicis sp. nov., isolated from the root of rice.</title>
        <authorList>
            <person name="Zhao J."/>
            <person name="Zhang X."/>
        </authorList>
    </citation>
    <scope>NUCLEOTIDE SEQUENCE [LARGE SCALE GENOMIC DNA]</scope>
    <source>
        <strain evidence="2 3">14971</strain>
    </source>
</reference>
<evidence type="ECO:0000313" key="1">
    <source>
        <dbReference type="EMBL" id="MBB4010438.1"/>
    </source>
</evidence>
<dbReference type="AlphaFoldDB" id="A0A1Q9A097"/>
<comment type="caution">
    <text evidence="2">The sequence shown here is derived from an EMBL/GenBank/DDBJ whole genome shotgun (WGS) entry which is preliminary data.</text>
</comment>
<sequence length="98" mass="11014">MVTEQTFVFYTSRLQGAMKVDRWAYTGTPDIFYHTHDEARAGVMAMFKDIEAEPEETPGVQLIERIETLPMTKDTLLALLNDGLGAVLKSYEIVETVG</sequence>
<evidence type="ECO:0000313" key="3">
    <source>
        <dbReference type="Proteomes" id="UP000185598"/>
    </source>
</evidence>
<proteinExistence type="predicted"/>
<dbReference type="EMBL" id="JACIED010000009">
    <property type="protein sequence ID" value="MBB4010438.1"/>
    <property type="molecule type" value="Genomic_DNA"/>
</dbReference>
<keyword evidence="3" id="KW-1185">Reference proteome</keyword>
<name>A0A1Q9A097_9HYPH</name>
<accession>A0A1Q9A097</accession>
<protein>
    <submittedName>
        <fullName evidence="2">Uncharacterized protein</fullName>
    </submittedName>
</protein>
<dbReference type="OrthoDB" id="8420682at2"/>
<dbReference type="Proteomes" id="UP000544107">
    <property type="component" value="Unassembled WGS sequence"/>
</dbReference>
<reference evidence="1 4" key="2">
    <citation type="submission" date="2020-08" db="EMBL/GenBank/DDBJ databases">
        <title>Genomic Encyclopedia of Type Strains, Phase IV (KMG-IV): sequencing the most valuable type-strain genomes for metagenomic binning, comparative biology and taxonomic classification.</title>
        <authorList>
            <person name="Goeker M."/>
        </authorList>
    </citation>
    <scope>NUCLEOTIDE SEQUENCE [LARGE SCALE GENOMIC DNA]</scope>
    <source>
        <strain evidence="1 4">DSM 100021</strain>
    </source>
</reference>